<dbReference type="STRING" id="436010.A0A166D0V2"/>
<keyword evidence="3" id="KW-1185">Reference proteome</keyword>
<feature type="region of interest" description="Disordered" evidence="1">
    <location>
        <begin position="465"/>
        <end position="485"/>
    </location>
</feature>
<dbReference type="OrthoDB" id="3268838at2759"/>
<protein>
    <submittedName>
        <fullName evidence="2">Uncharacterized protein</fullName>
    </submittedName>
</protein>
<gene>
    <name evidence="2" type="ORF">FIBSPDRAFT_959913</name>
</gene>
<accession>A0A166D0V2</accession>
<organism evidence="2 3">
    <name type="scientific">Athelia psychrophila</name>
    <dbReference type="NCBI Taxonomy" id="1759441"/>
    <lineage>
        <taxon>Eukaryota</taxon>
        <taxon>Fungi</taxon>
        <taxon>Dikarya</taxon>
        <taxon>Basidiomycota</taxon>
        <taxon>Agaricomycotina</taxon>
        <taxon>Agaricomycetes</taxon>
        <taxon>Agaricomycetidae</taxon>
        <taxon>Atheliales</taxon>
        <taxon>Atheliaceae</taxon>
        <taxon>Athelia</taxon>
    </lineage>
</organism>
<evidence type="ECO:0000313" key="3">
    <source>
        <dbReference type="Proteomes" id="UP000076532"/>
    </source>
</evidence>
<proteinExistence type="predicted"/>
<dbReference type="AlphaFoldDB" id="A0A166D0V2"/>
<name>A0A166D0V2_9AGAM</name>
<dbReference type="EMBL" id="KV417621">
    <property type="protein sequence ID" value="KZP14198.1"/>
    <property type="molecule type" value="Genomic_DNA"/>
</dbReference>
<reference evidence="2 3" key="1">
    <citation type="journal article" date="2016" name="Mol. Biol. Evol.">
        <title>Comparative Genomics of Early-Diverging Mushroom-Forming Fungi Provides Insights into the Origins of Lignocellulose Decay Capabilities.</title>
        <authorList>
            <person name="Nagy L.G."/>
            <person name="Riley R."/>
            <person name="Tritt A."/>
            <person name="Adam C."/>
            <person name="Daum C."/>
            <person name="Floudas D."/>
            <person name="Sun H."/>
            <person name="Yadav J.S."/>
            <person name="Pangilinan J."/>
            <person name="Larsson K.H."/>
            <person name="Matsuura K."/>
            <person name="Barry K."/>
            <person name="Labutti K."/>
            <person name="Kuo R."/>
            <person name="Ohm R.A."/>
            <person name="Bhattacharya S.S."/>
            <person name="Shirouzu T."/>
            <person name="Yoshinaga Y."/>
            <person name="Martin F.M."/>
            <person name="Grigoriev I.V."/>
            <person name="Hibbett D.S."/>
        </authorList>
    </citation>
    <scope>NUCLEOTIDE SEQUENCE [LARGE SCALE GENOMIC DNA]</scope>
    <source>
        <strain evidence="2 3">CBS 109695</strain>
    </source>
</reference>
<evidence type="ECO:0000313" key="2">
    <source>
        <dbReference type="EMBL" id="KZP14198.1"/>
    </source>
</evidence>
<evidence type="ECO:0000256" key="1">
    <source>
        <dbReference type="SAM" id="MobiDB-lite"/>
    </source>
</evidence>
<dbReference type="Proteomes" id="UP000076532">
    <property type="component" value="Unassembled WGS sequence"/>
</dbReference>
<sequence length="516" mass="58587">MYLHSKFPIQQRDLRLRSVAFAARNVILDFGSAWAQVQLFTHTNLQIYTRSEWYDTICLVDKNKRGFKIGIAFEFEEWVLAFPTMDFLICVYWRVDRESLPSSIQHDIYDDWLGFLGAVVSWVKIMKPKNDRGMLAITAVRHATMELSPAQLAEGRTPQRLFAGAGVYTVVEFFFLAGLSPSLTLYDLLHEGLATGSRLARLLVAFRQIAIHARLNIWNIIRRNLHGWLIAASVKDRLRYLREFYVYGKDISYVTPRQKVLLGSEWDLFEPSHLHVAMGYKNNLGYLIYGTEAWPALAEAAGLSVGTPDDPLSLYFRNVFAKGYPTPRSLCPTIYTELGLYIKKLGKIQTNTYFYRNTTGDKCSIWSIYDVDVPSLTRLTGTPREQQLLKEHISGSLHYNVGPLDFCGVARVVSSQGKGNHKIMVCELDPRLPDFYVDRRETSRVMMTLGTDTTLNSLPVSKQPTKRRRSINMHDEDTGPVISSSKLPSAVKRTKRKGADALLLADAEGDLVVQEL</sequence>